<dbReference type="AlphaFoldDB" id="A0A2S1L995"/>
<organism evidence="5 6">
    <name type="scientific">Flavobacterium faecale</name>
    <dbReference type="NCBI Taxonomy" id="1355330"/>
    <lineage>
        <taxon>Bacteria</taxon>
        <taxon>Pseudomonadati</taxon>
        <taxon>Bacteroidota</taxon>
        <taxon>Flavobacteriia</taxon>
        <taxon>Flavobacteriales</taxon>
        <taxon>Flavobacteriaceae</taxon>
        <taxon>Flavobacterium</taxon>
    </lineage>
</organism>
<dbReference type="Proteomes" id="UP000244527">
    <property type="component" value="Chromosome"/>
</dbReference>
<dbReference type="PROSITE" id="PS00041">
    <property type="entry name" value="HTH_ARAC_FAMILY_1"/>
    <property type="match status" value="1"/>
</dbReference>
<proteinExistence type="predicted"/>
<dbReference type="GO" id="GO:0046872">
    <property type="term" value="F:metal ion binding"/>
    <property type="evidence" value="ECO:0007669"/>
    <property type="project" value="InterPro"/>
</dbReference>
<dbReference type="CDD" id="cd00371">
    <property type="entry name" value="HMA"/>
    <property type="match status" value="1"/>
</dbReference>
<dbReference type="InterPro" id="IPR018060">
    <property type="entry name" value="HTH_AraC"/>
</dbReference>
<evidence type="ECO:0000256" key="2">
    <source>
        <dbReference type="ARBA" id="ARBA00023125"/>
    </source>
</evidence>
<dbReference type="Gene3D" id="3.30.70.100">
    <property type="match status" value="1"/>
</dbReference>
<evidence type="ECO:0000256" key="3">
    <source>
        <dbReference type="ARBA" id="ARBA00023163"/>
    </source>
</evidence>
<dbReference type="PANTHER" id="PTHR43280">
    <property type="entry name" value="ARAC-FAMILY TRANSCRIPTIONAL REGULATOR"/>
    <property type="match status" value="1"/>
</dbReference>
<evidence type="ECO:0000313" key="6">
    <source>
        <dbReference type="Proteomes" id="UP000244527"/>
    </source>
</evidence>
<dbReference type="InterPro" id="IPR006121">
    <property type="entry name" value="HMA_dom"/>
</dbReference>
<dbReference type="PROSITE" id="PS01124">
    <property type="entry name" value="HTH_ARAC_FAMILY_2"/>
    <property type="match status" value="1"/>
</dbReference>
<keyword evidence="3" id="KW-0804">Transcription</keyword>
<dbReference type="PANTHER" id="PTHR43280:SF28">
    <property type="entry name" value="HTH-TYPE TRANSCRIPTIONAL ACTIVATOR RHAS"/>
    <property type="match status" value="1"/>
</dbReference>
<feature type="domain" description="HTH araC/xylS-type" evidence="4">
    <location>
        <begin position="96"/>
        <end position="175"/>
    </location>
</feature>
<accession>A0A2S1L995</accession>
<protein>
    <submittedName>
        <fullName evidence="5">AraC family transcriptional regulator</fullName>
    </submittedName>
</protein>
<dbReference type="InterPro" id="IPR009057">
    <property type="entry name" value="Homeodomain-like_sf"/>
</dbReference>
<dbReference type="OrthoDB" id="952277at2"/>
<keyword evidence="6" id="KW-1185">Reference proteome</keyword>
<dbReference type="InterPro" id="IPR018062">
    <property type="entry name" value="HTH_AraC-typ_CS"/>
</dbReference>
<evidence type="ECO:0000256" key="1">
    <source>
        <dbReference type="ARBA" id="ARBA00023015"/>
    </source>
</evidence>
<evidence type="ECO:0000259" key="4">
    <source>
        <dbReference type="PROSITE" id="PS01124"/>
    </source>
</evidence>
<name>A0A2S1L995_9FLAO</name>
<dbReference type="RefSeq" id="WP_108739267.1">
    <property type="nucleotide sequence ID" value="NZ_CP020918.1"/>
</dbReference>
<dbReference type="EMBL" id="CP020918">
    <property type="protein sequence ID" value="AWG20301.1"/>
    <property type="molecule type" value="Genomic_DNA"/>
</dbReference>
<reference evidence="5 6" key="1">
    <citation type="submission" date="2017-04" db="EMBL/GenBank/DDBJ databases">
        <title>Compelte genome sequence of WV33.</title>
        <authorList>
            <person name="Lee P.C."/>
        </authorList>
    </citation>
    <scope>NUCLEOTIDE SEQUENCE [LARGE SCALE GENOMIC DNA]</scope>
    <source>
        <strain evidence="5 6">WV33</strain>
    </source>
</reference>
<gene>
    <name evidence="5" type="ORF">FFWV33_01555</name>
</gene>
<dbReference type="Gene3D" id="1.10.10.60">
    <property type="entry name" value="Homeodomain-like"/>
    <property type="match status" value="1"/>
</dbReference>
<dbReference type="GO" id="GO:0043565">
    <property type="term" value="F:sequence-specific DNA binding"/>
    <property type="evidence" value="ECO:0007669"/>
    <property type="project" value="InterPro"/>
</dbReference>
<evidence type="ECO:0000313" key="5">
    <source>
        <dbReference type="EMBL" id="AWG20301.1"/>
    </source>
</evidence>
<keyword evidence="1" id="KW-0805">Transcription regulation</keyword>
<dbReference type="Pfam" id="PF12833">
    <property type="entry name" value="HTH_18"/>
    <property type="match status" value="1"/>
</dbReference>
<dbReference type="KEGG" id="ffa:FFWV33_01555"/>
<sequence length="186" mass="21287">MKLYIKNMVCGRCEAAVKTVLEKMSLAVVSVNLGEVILSRELTSEEKQSLAVALKELGFELLEDKISKTIEKIKNLIIDLVHYQNEKLKVNFSEFLATELHQDYSALSKLFSEEEGITIEHYFIAQKIEKAKELLIYDELSLSQIALQLNYSNVAHLSNQFKKVTGMTPTHFKKLKDNHRKQIDAL</sequence>
<keyword evidence="2" id="KW-0238">DNA-binding</keyword>
<dbReference type="GO" id="GO:0003700">
    <property type="term" value="F:DNA-binding transcription factor activity"/>
    <property type="evidence" value="ECO:0007669"/>
    <property type="project" value="InterPro"/>
</dbReference>
<dbReference type="SMART" id="SM00342">
    <property type="entry name" value="HTH_ARAC"/>
    <property type="match status" value="1"/>
</dbReference>
<dbReference type="InterPro" id="IPR036163">
    <property type="entry name" value="HMA_dom_sf"/>
</dbReference>
<dbReference type="SUPFAM" id="SSF46689">
    <property type="entry name" value="Homeodomain-like"/>
    <property type="match status" value="1"/>
</dbReference>
<dbReference type="SUPFAM" id="SSF55008">
    <property type="entry name" value="HMA, heavy metal-associated domain"/>
    <property type="match status" value="1"/>
</dbReference>